<evidence type="ECO:0000256" key="5">
    <source>
        <dbReference type="ARBA" id="ARBA00022884"/>
    </source>
</evidence>
<dbReference type="PANTHER" id="PTHR15341:SF3">
    <property type="entry name" value="NUCLEAR NUCLEIC ACID-BINDING PROTEIN C1D"/>
    <property type="match status" value="1"/>
</dbReference>
<proteinExistence type="inferred from homology"/>
<dbReference type="GO" id="GO:0003723">
    <property type="term" value="F:RNA binding"/>
    <property type="evidence" value="ECO:0007669"/>
    <property type="project" value="UniProtKB-UniRule"/>
</dbReference>
<evidence type="ECO:0000313" key="10">
    <source>
        <dbReference type="Proteomes" id="UP001152798"/>
    </source>
</evidence>
<evidence type="ECO:0000256" key="4">
    <source>
        <dbReference type="ARBA" id="ARBA00022552"/>
    </source>
</evidence>
<evidence type="ECO:0000256" key="1">
    <source>
        <dbReference type="ARBA" id="ARBA00004123"/>
    </source>
</evidence>
<dbReference type="PANTHER" id="PTHR15341">
    <property type="entry name" value="SUN-COR STEROID HORMONE RECEPTOR CO-REPRESSOR"/>
    <property type="match status" value="1"/>
</dbReference>
<dbReference type="GO" id="GO:0000178">
    <property type="term" value="C:exosome (RNase complex)"/>
    <property type="evidence" value="ECO:0007669"/>
    <property type="project" value="TreeGrafter"/>
</dbReference>
<protein>
    <recommendedName>
        <fullName evidence="3 7">Nuclear nucleic acid-binding protein C1D</fullName>
    </recommendedName>
</protein>
<comment type="similarity">
    <text evidence="2 7">Belongs to the C1D family.</text>
</comment>
<evidence type="ECO:0000256" key="3">
    <source>
        <dbReference type="ARBA" id="ARBA00015212"/>
    </source>
</evidence>
<dbReference type="InterPro" id="IPR007146">
    <property type="entry name" value="Sas10/Utp3/C1D"/>
</dbReference>
<reference evidence="9" key="1">
    <citation type="submission" date="2022-01" db="EMBL/GenBank/DDBJ databases">
        <authorList>
            <person name="King R."/>
        </authorList>
    </citation>
    <scope>NUCLEOTIDE SEQUENCE</scope>
</reference>
<keyword evidence="7" id="KW-0963">Cytoplasm</keyword>
<comment type="subcellular location">
    <subcellularLocation>
        <location evidence="7">Cytoplasm</location>
    </subcellularLocation>
    <subcellularLocation>
        <location evidence="7">Nucleus</location>
        <location evidence="7">Nucleolus</location>
    </subcellularLocation>
    <subcellularLocation>
        <location evidence="1 7">Nucleus</location>
    </subcellularLocation>
</comment>
<name>A0A9P0E435_NEZVI</name>
<keyword evidence="7" id="KW-0238">DNA-binding</keyword>
<dbReference type="OrthoDB" id="1421013at2759"/>
<keyword evidence="4 7" id="KW-0698">rRNA processing</keyword>
<dbReference type="Proteomes" id="UP001152798">
    <property type="component" value="Chromosome 1"/>
</dbReference>
<dbReference type="InterPro" id="IPR011082">
    <property type="entry name" value="Exosome-assoc_fac/DNA_repair"/>
</dbReference>
<gene>
    <name evidence="9" type="ORF">NEZAVI_LOCUS872</name>
</gene>
<dbReference type="EMBL" id="OV725077">
    <property type="protein sequence ID" value="CAH1389468.1"/>
    <property type="molecule type" value="Genomic_DNA"/>
</dbReference>
<dbReference type="GO" id="GO:0005737">
    <property type="term" value="C:cytoplasm"/>
    <property type="evidence" value="ECO:0007669"/>
    <property type="project" value="UniProtKB-SubCell"/>
</dbReference>
<feature type="compositionally biased region" description="Acidic residues" evidence="8">
    <location>
        <begin position="146"/>
        <end position="160"/>
    </location>
</feature>
<sequence>MEVDTPSSDDLSQEKGILEKLNYFKEQIKNLENVLKPFYESDIYSELTTEERVEYDIFLSYTLTSLYWMYVKTTGEDPFKHSVKGEVDRVQEYVAKYNKIKDRKKAPRIDVDAARRFIKRGVGKIPSAAGKRKVFDDVSNDEDELATEEEVELAAEEEVEIQPNLIL</sequence>
<dbReference type="AlphaFoldDB" id="A0A9P0E435"/>
<evidence type="ECO:0000313" key="9">
    <source>
        <dbReference type="EMBL" id="CAH1389468.1"/>
    </source>
</evidence>
<comment type="subunit">
    <text evidence="7">Monomer and homodimer.</text>
</comment>
<evidence type="ECO:0000256" key="8">
    <source>
        <dbReference type="SAM" id="MobiDB-lite"/>
    </source>
</evidence>
<keyword evidence="10" id="KW-1185">Reference proteome</keyword>
<dbReference type="GO" id="GO:0003677">
    <property type="term" value="F:DNA binding"/>
    <property type="evidence" value="ECO:0007669"/>
    <property type="project" value="UniProtKB-KW"/>
</dbReference>
<dbReference type="GO" id="GO:0000460">
    <property type="term" value="P:maturation of 5.8S rRNA"/>
    <property type="evidence" value="ECO:0007669"/>
    <property type="project" value="TreeGrafter"/>
</dbReference>
<evidence type="ECO:0000256" key="2">
    <source>
        <dbReference type="ARBA" id="ARBA00009154"/>
    </source>
</evidence>
<organism evidence="9 10">
    <name type="scientific">Nezara viridula</name>
    <name type="common">Southern green stink bug</name>
    <name type="synonym">Cimex viridulus</name>
    <dbReference type="NCBI Taxonomy" id="85310"/>
    <lineage>
        <taxon>Eukaryota</taxon>
        <taxon>Metazoa</taxon>
        <taxon>Ecdysozoa</taxon>
        <taxon>Arthropoda</taxon>
        <taxon>Hexapoda</taxon>
        <taxon>Insecta</taxon>
        <taxon>Pterygota</taxon>
        <taxon>Neoptera</taxon>
        <taxon>Paraneoptera</taxon>
        <taxon>Hemiptera</taxon>
        <taxon>Heteroptera</taxon>
        <taxon>Panheteroptera</taxon>
        <taxon>Pentatomomorpha</taxon>
        <taxon>Pentatomoidea</taxon>
        <taxon>Pentatomidae</taxon>
        <taxon>Pentatominae</taxon>
        <taxon>Nezara</taxon>
    </lineage>
</organism>
<comment type="function">
    <text evidence="7">Plays a role in the recruitment of the exosome to pre-rRNA to mediate the 3'-5' end processing of the 5.8S rRNA.</text>
</comment>
<evidence type="ECO:0000256" key="6">
    <source>
        <dbReference type="ARBA" id="ARBA00023242"/>
    </source>
</evidence>
<keyword evidence="5 7" id="KW-0694">RNA-binding</keyword>
<keyword evidence="6 7" id="KW-0539">Nucleus</keyword>
<dbReference type="GO" id="GO:0005730">
    <property type="term" value="C:nucleolus"/>
    <property type="evidence" value="ECO:0007669"/>
    <property type="project" value="UniProtKB-SubCell"/>
</dbReference>
<dbReference type="GO" id="GO:0010468">
    <property type="term" value="P:regulation of gene expression"/>
    <property type="evidence" value="ECO:0007669"/>
    <property type="project" value="TreeGrafter"/>
</dbReference>
<dbReference type="Pfam" id="PF04000">
    <property type="entry name" value="Sas10_Utp3"/>
    <property type="match status" value="1"/>
</dbReference>
<feature type="region of interest" description="Disordered" evidence="8">
    <location>
        <begin position="146"/>
        <end position="167"/>
    </location>
</feature>
<accession>A0A9P0E435</accession>
<evidence type="ECO:0000256" key="7">
    <source>
        <dbReference type="RuleBase" id="RU368003"/>
    </source>
</evidence>